<dbReference type="GeneID" id="100313675"/>
<dbReference type="SUPFAM" id="SSF161070">
    <property type="entry name" value="SNF-like"/>
    <property type="match status" value="1"/>
</dbReference>
<organism evidence="10">
    <name type="scientific">Saccoglossus kowalevskii</name>
    <name type="common">Acorn worm</name>
    <dbReference type="NCBI Taxonomy" id="10224"/>
    <lineage>
        <taxon>Eukaryota</taxon>
        <taxon>Metazoa</taxon>
        <taxon>Hemichordata</taxon>
        <taxon>Enteropneusta</taxon>
        <taxon>Harrimaniidae</taxon>
        <taxon>Saccoglossus</taxon>
    </lineage>
</organism>
<dbReference type="Pfam" id="PF00209">
    <property type="entry name" value="SNF"/>
    <property type="match status" value="1"/>
</dbReference>
<evidence type="ECO:0000256" key="5">
    <source>
        <dbReference type="ARBA" id="ARBA00023136"/>
    </source>
</evidence>
<feature type="transmembrane region" description="Helical" evidence="9">
    <location>
        <begin position="503"/>
        <end position="524"/>
    </location>
</feature>
<evidence type="ECO:0000256" key="9">
    <source>
        <dbReference type="SAM" id="Phobius"/>
    </source>
</evidence>
<feature type="binding site" evidence="6">
    <location>
        <position position="56"/>
    </location>
    <ligand>
        <name>Na(+)</name>
        <dbReference type="ChEBI" id="CHEBI:29101"/>
        <label>1</label>
    </ligand>
</feature>
<dbReference type="Proteomes" id="UP000694865">
    <property type="component" value="Unplaced"/>
</dbReference>
<feature type="transmembrane region" description="Helical" evidence="9">
    <location>
        <begin position="122"/>
        <end position="150"/>
    </location>
</feature>
<dbReference type="AlphaFoldDB" id="D1LX85"/>
<feature type="transmembrane region" description="Helical" evidence="9">
    <location>
        <begin position="215"/>
        <end position="234"/>
    </location>
</feature>
<gene>
    <name evidence="12" type="primary">LOC100313675</name>
</gene>
<reference evidence="10" key="1">
    <citation type="submission" date="2009-10" db="EMBL/GenBank/DDBJ databases">
        <authorList>
            <person name="Freeman R.M.Jr."/>
            <person name="Wu M.M."/>
            <person name="Gerhart J.J."/>
        </authorList>
    </citation>
    <scope>NUCLEOTIDE SEQUENCE</scope>
</reference>
<feature type="binding site" evidence="6">
    <location>
        <position position="63"/>
    </location>
    <ligand>
        <name>Na(+)</name>
        <dbReference type="ChEBI" id="CHEBI:29101"/>
        <label>1</label>
    </ligand>
</feature>
<feature type="transmembrane region" description="Helical" evidence="9">
    <location>
        <begin position="246"/>
        <end position="269"/>
    </location>
</feature>
<dbReference type="NCBIfam" id="NF037979">
    <property type="entry name" value="Na_transp"/>
    <property type="match status" value="1"/>
</dbReference>
<dbReference type="RefSeq" id="NP_001161606.1">
    <property type="nucleotide sequence ID" value="NM_001168134.1"/>
</dbReference>
<name>D1LX85_SACKO</name>
<dbReference type="PANTHER" id="PTHR11616">
    <property type="entry name" value="SODIUM/CHLORIDE DEPENDENT TRANSPORTER"/>
    <property type="match status" value="1"/>
</dbReference>
<evidence type="ECO:0000256" key="6">
    <source>
        <dbReference type="PIRSR" id="PIRSR600175-1"/>
    </source>
</evidence>
<feature type="binding site" evidence="6">
    <location>
        <position position="403"/>
    </location>
    <ligand>
        <name>Na(+)</name>
        <dbReference type="ChEBI" id="CHEBI:29101"/>
        <label>1</label>
    </ligand>
</feature>
<evidence type="ECO:0000256" key="8">
    <source>
        <dbReference type="RuleBase" id="RU003732"/>
    </source>
</evidence>
<keyword evidence="4 9" id="KW-1133">Transmembrane helix</keyword>
<dbReference type="InterPro" id="IPR037272">
    <property type="entry name" value="SNS_sf"/>
</dbReference>
<dbReference type="PROSITE" id="PS00610">
    <property type="entry name" value="NA_NEUROTRAN_SYMP_1"/>
    <property type="match status" value="1"/>
</dbReference>
<feature type="transmembrane region" description="Helical" evidence="9">
    <location>
        <begin position="432"/>
        <end position="450"/>
    </location>
</feature>
<evidence type="ECO:0000256" key="4">
    <source>
        <dbReference type="ARBA" id="ARBA00022989"/>
    </source>
</evidence>
<dbReference type="PRINTS" id="PR00176">
    <property type="entry name" value="NANEUSMPORT"/>
</dbReference>
<keyword evidence="11" id="KW-1185">Reference proteome</keyword>
<feature type="binding site" evidence="6">
    <location>
        <position position="332"/>
    </location>
    <ligand>
        <name>Na(+)</name>
        <dbReference type="ChEBI" id="CHEBI:29101"/>
        <label>1</label>
    </ligand>
</feature>
<feature type="disulfide bond" evidence="7">
    <location>
        <begin position="162"/>
        <end position="171"/>
    </location>
</feature>
<dbReference type="EMBL" id="GU076062">
    <property type="protein sequence ID" value="ACY92591.1"/>
    <property type="molecule type" value="mRNA"/>
</dbReference>
<dbReference type="KEGG" id="sko:100313675"/>
<dbReference type="GO" id="GO:0005886">
    <property type="term" value="C:plasma membrane"/>
    <property type="evidence" value="ECO:0007669"/>
    <property type="project" value="TreeGrafter"/>
</dbReference>
<feature type="transmembrane region" description="Helical" evidence="9">
    <location>
        <begin position="544"/>
        <end position="567"/>
    </location>
</feature>
<dbReference type="GO" id="GO:0089718">
    <property type="term" value="P:amino acid import across plasma membrane"/>
    <property type="evidence" value="ECO:0007669"/>
    <property type="project" value="TreeGrafter"/>
</dbReference>
<dbReference type="InterPro" id="IPR000175">
    <property type="entry name" value="Na/ntran_symport"/>
</dbReference>
<reference evidence="12" key="2">
    <citation type="submission" date="2025-05" db="UniProtKB">
        <authorList>
            <consortium name="RefSeq"/>
        </authorList>
    </citation>
    <scope>IDENTIFICATION</scope>
</reference>
<comment type="similarity">
    <text evidence="8">Belongs to the sodium:neurotransmitter symporter (SNF) (TC 2.A.22) family.</text>
</comment>
<feature type="transmembrane region" description="Helical" evidence="9">
    <location>
        <begin position="289"/>
        <end position="310"/>
    </location>
</feature>
<evidence type="ECO:0000256" key="7">
    <source>
        <dbReference type="PIRSR" id="PIRSR600175-2"/>
    </source>
</evidence>
<dbReference type="PROSITE" id="PS50267">
    <property type="entry name" value="NA_NEUROTRAN_SYMP_3"/>
    <property type="match status" value="1"/>
</dbReference>
<evidence type="ECO:0000313" key="12">
    <source>
        <dbReference type="RefSeq" id="NP_001161606.1"/>
    </source>
</evidence>
<evidence type="ECO:0000256" key="1">
    <source>
        <dbReference type="ARBA" id="ARBA00004141"/>
    </source>
</evidence>
<dbReference type="OrthoDB" id="6581954at2759"/>
<feature type="binding site" evidence="6">
    <location>
        <position position="399"/>
    </location>
    <ligand>
        <name>Na(+)</name>
        <dbReference type="ChEBI" id="CHEBI:29101"/>
        <label>1</label>
    </ligand>
</feature>
<feature type="transmembrane region" description="Helical" evidence="9">
    <location>
        <begin position="387"/>
        <end position="412"/>
    </location>
</feature>
<feature type="transmembrane region" description="Helical" evidence="9">
    <location>
        <begin position="50"/>
        <end position="68"/>
    </location>
</feature>
<protein>
    <recommendedName>
        <fullName evidence="8">Transporter</fullName>
    </recommendedName>
</protein>
<keyword evidence="3 8" id="KW-0812">Transmembrane</keyword>
<keyword evidence="8" id="KW-0769">Symport</keyword>
<accession>D1LX85</accession>
<feature type="transmembrane region" description="Helical" evidence="9">
    <location>
        <begin position="80"/>
        <end position="101"/>
    </location>
</feature>
<feature type="transmembrane region" description="Helical" evidence="9">
    <location>
        <begin position="330"/>
        <end position="352"/>
    </location>
</feature>
<keyword evidence="5 9" id="KW-0472">Membrane</keyword>
<keyword evidence="6" id="KW-0479">Metal-binding</keyword>
<sequence length="618" mass="69344">MYKPREEDETADDSNNFPNCTVATDEKVLSSFDNGHDAGKREQWAKKADFMLACIGYAVGLGNVWRFPYLAYKSGGGAFLIPYFIMLIFVGIPLLYMELALGQYIRLGPVGAFKKIAPFLKGTGVATVVMTYLLCTYYNVIMAWALFYLVASFVSPLPYGTCGNWWNTDKCFSYEDLENLGENETQPNNSIPPTQEYFDHRVLQISSGLEDFGSMVWELFLFLSIAWILVYLCIWKGIKLSGKIVYFTATFPYFVFVVLLIYACTLPGAVDGIKYFLQPDWEMLLDPAVWTAAAAQNFNSIGIGFGTLIAMSSYNKFNNNIFADVMTVSLINAGTSLLAAFTIFAILGYMAYVAGPGVTVDDVVTDGPGLVFVSVPTAFPEMPAGNLWSFLFFFMLCCLALDSQFAMTEVVITTIMDAYPTLVKKYLRRKELLVLIVVVIAFCVGLPTIFEGGMYWFQIMDWYTAVIAVIIIATFEVIAISYIYGAGRLSRNVKEMMGELPNIFFRVCWWVISPILCGFIFISNCASYEVVTYGDYVYPDWVELFGWMVTSMSIVWIPLGMVHSLVVSKGNLKERFIDTLTPKVEETKQPEELDEKLDTANDNASFEDDDIKVTATRL</sequence>
<feature type="binding site" evidence="6">
    <location>
        <position position="402"/>
    </location>
    <ligand>
        <name>Na(+)</name>
        <dbReference type="ChEBI" id="CHEBI:29101"/>
        <label>1</label>
    </ligand>
</feature>
<keyword evidence="7" id="KW-1015">Disulfide bond</keyword>
<feature type="transmembrane region" description="Helical" evidence="9">
    <location>
        <begin position="462"/>
        <end position="483"/>
    </location>
</feature>
<keyword evidence="6" id="KW-0915">Sodium</keyword>
<dbReference type="GO" id="GO:0005283">
    <property type="term" value="F:amino acid:sodium symporter activity"/>
    <property type="evidence" value="ECO:0007669"/>
    <property type="project" value="TreeGrafter"/>
</dbReference>
<keyword evidence="2 8" id="KW-0813">Transport</keyword>
<dbReference type="GO" id="GO:0046872">
    <property type="term" value="F:metal ion binding"/>
    <property type="evidence" value="ECO:0007669"/>
    <property type="project" value="UniProtKB-KW"/>
</dbReference>
<evidence type="ECO:0000256" key="2">
    <source>
        <dbReference type="ARBA" id="ARBA00022448"/>
    </source>
</evidence>
<feature type="binding site" evidence="6">
    <location>
        <position position="58"/>
    </location>
    <ligand>
        <name>Na(+)</name>
        <dbReference type="ChEBI" id="CHEBI:29101"/>
        <label>1</label>
    </ligand>
</feature>
<evidence type="ECO:0000256" key="3">
    <source>
        <dbReference type="ARBA" id="ARBA00022692"/>
    </source>
</evidence>
<dbReference type="PANTHER" id="PTHR11616:SF303">
    <property type="entry name" value="SODIUM- AND CHLORIDE-DEPENDENT GABA TRANSPORTER INE"/>
    <property type="match status" value="1"/>
</dbReference>
<feature type="binding site" evidence="6">
    <location>
        <position position="300"/>
    </location>
    <ligand>
        <name>Na(+)</name>
        <dbReference type="ChEBI" id="CHEBI:29101"/>
        <label>1</label>
    </ligand>
</feature>
<evidence type="ECO:0000313" key="10">
    <source>
        <dbReference type="EMBL" id="ACY92591.1"/>
    </source>
</evidence>
<comment type="subcellular location">
    <subcellularLocation>
        <location evidence="1">Membrane</location>
        <topology evidence="1">Multi-pass membrane protein</topology>
    </subcellularLocation>
</comment>
<proteinExistence type="evidence at transcript level"/>
<feature type="binding site" evidence="6">
    <location>
        <position position="59"/>
    </location>
    <ligand>
        <name>Na(+)</name>
        <dbReference type="ChEBI" id="CHEBI:29101"/>
        <label>1</label>
    </ligand>
</feature>
<evidence type="ECO:0000313" key="11">
    <source>
        <dbReference type="Proteomes" id="UP000694865"/>
    </source>
</evidence>